<dbReference type="EMBL" id="PVNK01000199">
    <property type="protein sequence ID" value="PRP93019.1"/>
    <property type="molecule type" value="Genomic_DNA"/>
</dbReference>
<dbReference type="SUPFAM" id="SSF55961">
    <property type="entry name" value="Bet v1-like"/>
    <property type="match status" value="1"/>
</dbReference>
<organism evidence="1 2">
    <name type="scientific">Enhygromyxa salina</name>
    <dbReference type="NCBI Taxonomy" id="215803"/>
    <lineage>
        <taxon>Bacteria</taxon>
        <taxon>Pseudomonadati</taxon>
        <taxon>Myxococcota</taxon>
        <taxon>Polyangia</taxon>
        <taxon>Nannocystales</taxon>
        <taxon>Nannocystaceae</taxon>
        <taxon>Enhygromyxa</taxon>
    </lineage>
</organism>
<dbReference type="Proteomes" id="UP000237968">
    <property type="component" value="Unassembled WGS sequence"/>
</dbReference>
<dbReference type="RefSeq" id="WP_106393842.1">
    <property type="nucleotide sequence ID" value="NZ_PVNK01000199.1"/>
</dbReference>
<reference evidence="1 2" key="1">
    <citation type="submission" date="2018-03" db="EMBL/GenBank/DDBJ databases">
        <title>Draft Genome Sequences of the Obligatory Marine Myxobacteria Enhygromyxa salina SWB005.</title>
        <authorList>
            <person name="Poehlein A."/>
            <person name="Moghaddam J.A."/>
            <person name="Harms H."/>
            <person name="Alanjari M."/>
            <person name="Koenig G.M."/>
            <person name="Daniel R."/>
            <person name="Schaeberle T.F."/>
        </authorList>
    </citation>
    <scope>NUCLEOTIDE SEQUENCE [LARGE SCALE GENOMIC DNA]</scope>
    <source>
        <strain evidence="1 2">SWB005</strain>
    </source>
</reference>
<proteinExistence type="predicted"/>
<evidence type="ECO:0000313" key="2">
    <source>
        <dbReference type="Proteomes" id="UP000237968"/>
    </source>
</evidence>
<evidence type="ECO:0008006" key="3">
    <source>
        <dbReference type="Google" id="ProtNLM"/>
    </source>
</evidence>
<name>A0A2S9XJF8_9BACT</name>
<comment type="caution">
    <text evidence="1">The sequence shown here is derived from an EMBL/GenBank/DDBJ whole genome shotgun (WGS) entry which is preliminary data.</text>
</comment>
<dbReference type="AlphaFoldDB" id="A0A2S9XJF8"/>
<accession>A0A2S9XJF8</accession>
<keyword evidence="2" id="KW-1185">Reference proteome</keyword>
<evidence type="ECO:0000313" key="1">
    <source>
        <dbReference type="EMBL" id="PRP93019.1"/>
    </source>
</evidence>
<sequence>MASLHANYPGDDLVPAPTDIAQRSVDLSASPEGVWPWLVQMGYHRGGWYIDTWWDRAIQRYVWPLMVPKDARGTFRPPLDHIDPSLQDLQIGDIVPDGPPGSAYFTVELLDASRVLALLSTTHIRYLTPKFLWNTPLAAYGEFSWVFMLERLDDGRTRLTLRMRAQIGPRALRFLALPGLRLADLALVREMLLGIKRRVEGRTAQCDGPAHGARWWLSSP</sequence>
<gene>
    <name evidence="1" type="ORF">ENSA5_45800</name>
</gene>
<protein>
    <recommendedName>
        <fullName evidence="3">SRPBCC family protein</fullName>
    </recommendedName>
</protein>
<dbReference type="OrthoDB" id="3255669at2"/>